<organism evidence="2 3">
    <name type="scientific">Herbiconiux flava</name>
    <dbReference type="NCBI Taxonomy" id="881268"/>
    <lineage>
        <taxon>Bacteria</taxon>
        <taxon>Bacillati</taxon>
        <taxon>Actinomycetota</taxon>
        <taxon>Actinomycetes</taxon>
        <taxon>Micrococcales</taxon>
        <taxon>Microbacteriaceae</taxon>
        <taxon>Herbiconiux</taxon>
    </lineage>
</organism>
<dbReference type="InterPro" id="IPR019587">
    <property type="entry name" value="Polyketide_cyclase/dehydratase"/>
</dbReference>
<sequence>MSTNVRFVRATPEQVFDVLADGWLFPVWVVGASRMREVDDDWPRVGSKLQHSFGVWPTVIDDETTVLEWDPPHRMVIQPAGWPIGEARVTVDVKPRGDGSLVRIRERAVKGPGAFVPSLVLDVPLYVRNVETLRRLAWIAENRPKNDATESRTTTPGATGAPGADR</sequence>
<dbReference type="EMBL" id="JACCBM010000001">
    <property type="protein sequence ID" value="NYD71738.1"/>
    <property type="molecule type" value="Genomic_DNA"/>
</dbReference>
<evidence type="ECO:0000313" key="2">
    <source>
        <dbReference type="EMBL" id="NYD71738.1"/>
    </source>
</evidence>
<accession>A0A852SRZ9</accession>
<dbReference type="Pfam" id="PF10604">
    <property type="entry name" value="Polyketide_cyc2"/>
    <property type="match status" value="1"/>
</dbReference>
<dbReference type="RefSeq" id="WP_179548622.1">
    <property type="nucleotide sequence ID" value="NZ_BSEW01000002.1"/>
</dbReference>
<feature type="region of interest" description="Disordered" evidence="1">
    <location>
        <begin position="145"/>
        <end position="166"/>
    </location>
</feature>
<dbReference type="Proteomes" id="UP000549913">
    <property type="component" value="Unassembled WGS sequence"/>
</dbReference>
<evidence type="ECO:0000256" key="1">
    <source>
        <dbReference type="SAM" id="MobiDB-lite"/>
    </source>
</evidence>
<dbReference type="AlphaFoldDB" id="A0A852SRZ9"/>
<evidence type="ECO:0000313" key="3">
    <source>
        <dbReference type="Proteomes" id="UP000549913"/>
    </source>
</evidence>
<comment type="caution">
    <text evidence="2">The sequence shown here is derived from an EMBL/GenBank/DDBJ whole genome shotgun (WGS) entry which is preliminary data.</text>
</comment>
<dbReference type="SUPFAM" id="SSF55961">
    <property type="entry name" value="Bet v1-like"/>
    <property type="match status" value="1"/>
</dbReference>
<dbReference type="InterPro" id="IPR023393">
    <property type="entry name" value="START-like_dom_sf"/>
</dbReference>
<feature type="compositionally biased region" description="Low complexity" evidence="1">
    <location>
        <begin position="153"/>
        <end position="166"/>
    </location>
</feature>
<protein>
    <submittedName>
        <fullName evidence="2">Uncharacterized protein YndB with AHSA1/START domain</fullName>
    </submittedName>
</protein>
<name>A0A852SRZ9_9MICO</name>
<gene>
    <name evidence="2" type="ORF">BJ984_002896</name>
</gene>
<reference evidence="2 3" key="1">
    <citation type="submission" date="2020-07" db="EMBL/GenBank/DDBJ databases">
        <title>Sequencing the genomes of 1000 actinobacteria strains.</title>
        <authorList>
            <person name="Klenk H.-P."/>
        </authorList>
    </citation>
    <scope>NUCLEOTIDE SEQUENCE [LARGE SCALE GENOMIC DNA]</scope>
    <source>
        <strain evidence="2 3">DSM 26474</strain>
    </source>
</reference>
<keyword evidence="3" id="KW-1185">Reference proteome</keyword>
<dbReference type="Gene3D" id="3.30.530.20">
    <property type="match status" value="1"/>
</dbReference>
<proteinExistence type="predicted"/>
<dbReference type="CDD" id="cd07814">
    <property type="entry name" value="SRPBCC_CalC_Aha1-like"/>
    <property type="match status" value="1"/>
</dbReference>